<protein>
    <submittedName>
        <fullName evidence="1">Uncharacterized protein</fullName>
    </submittedName>
</protein>
<name>A0A0C2XQ58_AMAMK</name>
<dbReference type="Proteomes" id="UP000054549">
    <property type="component" value="Unassembled WGS sequence"/>
</dbReference>
<evidence type="ECO:0000313" key="1">
    <source>
        <dbReference type="EMBL" id="KIL71328.1"/>
    </source>
</evidence>
<sequence length="68" mass="8034">MVLIFRHTLFNWRGFLSCSASRERRSLLICRSDDRFNAKGVFRMPRPRWCLELVFSDNVIIKPFSPSG</sequence>
<gene>
    <name evidence="1" type="ORF">M378DRAFT_212613</name>
</gene>
<proteinExistence type="predicted"/>
<dbReference type="AlphaFoldDB" id="A0A0C2XQ58"/>
<reference evidence="1 2" key="1">
    <citation type="submission" date="2014-04" db="EMBL/GenBank/DDBJ databases">
        <title>Evolutionary Origins and Diversification of the Mycorrhizal Mutualists.</title>
        <authorList>
            <consortium name="DOE Joint Genome Institute"/>
            <consortium name="Mycorrhizal Genomics Consortium"/>
            <person name="Kohler A."/>
            <person name="Kuo A."/>
            <person name="Nagy L.G."/>
            <person name="Floudas D."/>
            <person name="Copeland A."/>
            <person name="Barry K.W."/>
            <person name="Cichocki N."/>
            <person name="Veneault-Fourrey C."/>
            <person name="LaButti K."/>
            <person name="Lindquist E.A."/>
            <person name="Lipzen A."/>
            <person name="Lundell T."/>
            <person name="Morin E."/>
            <person name="Murat C."/>
            <person name="Riley R."/>
            <person name="Ohm R."/>
            <person name="Sun H."/>
            <person name="Tunlid A."/>
            <person name="Henrissat B."/>
            <person name="Grigoriev I.V."/>
            <person name="Hibbett D.S."/>
            <person name="Martin F."/>
        </authorList>
    </citation>
    <scope>NUCLEOTIDE SEQUENCE [LARGE SCALE GENOMIC DNA]</scope>
    <source>
        <strain evidence="1 2">Koide BX008</strain>
    </source>
</reference>
<dbReference type="HOGENOM" id="CLU_2793422_0_0_1"/>
<accession>A0A0C2XQ58</accession>
<organism evidence="1 2">
    <name type="scientific">Amanita muscaria (strain Koide BX008)</name>
    <dbReference type="NCBI Taxonomy" id="946122"/>
    <lineage>
        <taxon>Eukaryota</taxon>
        <taxon>Fungi</taxon>
        <taxon>Dikarya</taxon>
        <taxon>Basidiomycota</taxon>
        <taxon>Agaricomycotina</taxon>
        <taxon>Agaricomycetes</taxon>
        <taxon>Agaricomycetidae</taxon>
        <taxon>Agaricales</taxon>
        <taxon>Pluteineae</taxon>
        <taxon>Amanitaceae</taxon>
        <taxon>Amanita</taxon>
    </lineage>
</organism>
<dbReference type="InParanoid" id="A0A0C2XQ58"/>
<keyword evidence="2" id="KW-1185">Reference proteome</keyword>
<dbReference type="EMBL" id="KN818222">
    <property type="protein sequence ID" value="KIL71328.1"/>
    <property type="molecule type" value="Genomic_DNA"/>
</dbReference>
<evidence type="ECO:0000313" key="2">
    <source>
        <dbReference type="Proteomes" id="UP000054549"/>
    </source>
</evidence>